<proteinExistence type="predicted"/>
<dbReference type="EMBL" id="JRYB01000001">
    <property type="protein sequence ID" value="OIJ39662.1"/>
    <property type="molecule type" value="Genomic_DNA"/>
</dbReference>
<protein>
    <recommendedName>
        <fullName evidence="1">HTH OST-type domain-containing protein</fullName>
    </recommendedName>
</protein>
<sequence>MSENGPSNSVPLAERHCSVEQLLGRCVLKLQEYESLLKRILPYAVVSGEPEGLSASLAATSSSLQNSMLGNLVGALTKTFLTTETVDDKDLDVQADIGDTAWVTLRTQVVLDAQRYQEAKAALKELVTLRNELIHHFIEQHDLKSDEGSKKAEAYLEHSYIRIEGHLLMLRAWTSALVHAHTVMASVVQDSVFEDLIDGIAPDGSIAWTRSGIVQALREAEELLAVRGWTPLSNAIAWIGHAAPTHFPKRYHCSSWRQVLHESKQFEVRRDMPAEQGSGVNQATAVWYRSRRTS</sequence>
<name>A0A1S2N5W7_9BURK</name>
<evidence type="ECO:0000259" key="1">
    <source>
        <dbReference type="Pfam" id="PF12872"/>
    </source>
</evidence>
<accession>A0A1S2N5W7</accession>
<gene>
    <name evidence="2" type="ORF">LO55_1268</name>
</gene>
<dbReference type="InterPro" id="IPR025605">
    <property type="entry name" value="OST-HTH/LOTUS_dom"/>
</dbReference>
<dbReference type="Pfam" id="PF12872">
    <property type="entry name" value="OST-HTH"/>
    <property type="match status" value="1"/>
</dbReference>
<comment type="caution">
    <text evidence="2">The sequence shown here is derived from an EMBL/GenBank/DDBJ whole genome shotgun (WGS) entry which is preliminary data.</text>
</comment>
<organism evidence="2 3">
    <name type="scientific">Massilia timonae</name>
    <dbReference type="NCBI Taxonomy" id="47229"/>
    <lineage>
        <taxon>Bacteria</taxon>
        <taxon>Pseudomonadati</taxon>
        <taxon>Pseudomonadota</taxon>
        <taxon>Betaproteobacteria</taxon>
        <taxon>Burkholderiales</taxon>
        <taxon>Oxalobacteraceae</taxon>
        <taxon>Telluria group</taxon>
        <taxon>Massilia</taxon>
    </lineage>
</organism>
<feature type="domain" description="HTH OST-type" evidence="1">
    <location>
        <begin position="206"/>
        <end position="271"/>
    </location>
</feature>
<dbReference type="Proteomes" id="UP000180246">
    <property type="component" value="Unassembled WGS sequence"/>
</dbReference>
<reference evidence="2 3" key="1">
    <citation type="submission" date="2014-10" db="EMBL/GenBank/DDBJ databases">
        <authorList>
            <person name="Seo M.-J."/>
            <person name="Seok Y.J."/>
            <person name="Cha I.-T."/>
        </authorList>
    </citation>
    <scope>NUCLEOTIDE SEQUENCE [LARGE SCALE GENOMIC DNA]</scope>
    <source>
        <strain evidence="2 3">NEU</strain>
    </source>
</reference>
<evidence type="ECO:0000313" key="2">
    <source>
        <dbReference type="EMBL" id="OIJ39662.1"/>
    </source>
</evidence>
<evidence type="ECO:0000313" key="3">
    <source>
        <dbReference type="Proteomes" id="UP000180246"/>
    </source>
</evidence>
<dbReference type="AlphaFoldDB" id="A0A1S2N5W7"/>